<proteinExistence type="predicted"/>
<dbReference type="InterPro" id="IPR008927">
    <property type="entry name" value="6-PGluconate_DH-like_C_sf"/>
</dbReference>
<dbReference type="GO" id="GO:0050661">
    <property type="term" value="F:NADP binding"/>
    <property type="evidence" value="ECO:0007669"/>
    <property type="project" value="InterPro"/>
</dbReference>
<evidence type="ECO:0000256" key="1">
    <source>
        <dbReference type="ARBA" id="ARBA00023002"/>
    </source>
</evidence>
<evidence type="ECO:0000256" key="2">
    <source>
        <dbReference type="ARBA" id="ARBA00023027"/>
    </source>
</evidence>
<accession>A0A1I7NLE9</accession>
<evidence type="ECO:0000259" key="5">
    <source>
        <dbReference type="Pfam" id="PF14833"/>
    </source>
</evidence>
<reference evidence="7" key="1">
    <citation type="submission" date="2016-10" db="EMBL/GenBank/DDBJ databases">
        <authorList>
            <person name="Varghese N."/>
            <person name="Submissions S."/>
        </authorList>
    </citation>
    <scope>NUCLEOTIDE SEQUENCE [LARGE SCALE GENOMIC DNA]</scope>
    <source>
        <strain evidence="7">DSM 14807</strain>
    </source>
</reference>
<dbReference type="InterPro" id="IPR013328">
    <property type="entry name" value="6PGD_dom2"/>
</dbReference>
<dbReference type="GO" id="GO:0016491">
    <property type="term" value="F:oxidoreductase activity"/>
    <property type="evidence" value="ECO:0007669"/>
    <property type="project" value="UniProtKB-KW"/>
</dbReference>
<evidence type="ECO:0000256" key="3">
    <source>
        <dbReference type="PIRSR" id="PIRSR000103-1"/>
    </source>
</evidence>
<dbReference type="PANTHER" id="PTHR43580">
    <property type="entry name" value="OXIDOREDUCTASE GLYR1-RELATED"/>
    <property type="match status" value="1"/>
</dbReference>
<dbReference type="STRING" id="1393122.SAMN05660895_2230"/>
<dbReference type="SUPFAM" id="SSF48179">
    <property type="entry name" value="6-phosphogluconate dehydrogenase C-terminal domain-like"/>
    <property type="match status" value="1"/>
</dbReference>
<feature type="domain" description="6-phosphogluconate dehydrogenase NADP-binding" evidence="4">
    <location>
        <begin position="5"/>
        <end position="155"/>
    </location>
</feature>
<keyword evidence="1" id="KW-0560">Oxidoreductase</keyword>
<evidence type="ECO:0000313" key="6">
    <source>
        <dbReference type="EMBL" id="SFV35430.1"/>
    </source>
</evidence>
<dbReference type="InterPro" id="IPR029154">
    <property type="entry name" value="HIBADH-like_NADP-bd"/>
</dbReference>
<feature type="active site" evidence="3">
    <location>
        <position position="171"/>
    </location>
</feature>
<dbReference type="GO" id="GO:0051287">
    <property type="term" value="F:NAD binding"/>
    <property type="evidence" value="ECO:0007669"/>
    <property type="project" value="InterPro"/>
</dbReference>
<organism evidence="6 7">
    <name type="scientific">Thermoflavifilum thermophilum</name>
    <dbReference type="NCBI Taxonomy" id="1393122"/>
    <lineage>
        <taxon>Bacteria</taxon>
        <taxon>Pseudomonadati</taxon>
        <taxon>Bacteroidota</taxon>
        <taxon>Chitinophagia</taxon>
        <taxon>Chitinophagales</taxon>
        <taxon>Chitinophagaceae</taxon>
        <taxon>Thermoflavifilum</taxon>
    </lineage>
</organism>
<dbReference type="InterPro" id="IPR036291">
    <property type="entry name" value="NAD(P)-bd_dom_sf"/>
</dbReference>
<feature type="domain" description="3-hydroxyisobutyrate dehydrogenase-like NAD-binding" evidence="5">
    <location>
        <begin position="167"/>
        <end position="282"/>
    </location>
</feature>
<dbReference type="RefSeq" id="WP_092460520.1">
    <property type="nucleotide sequence ID" value="NZ_FPCJ01000001.1"/>
</dbReference>
<evidence type="ECO:0000313" key="7">
    <source>
        <dbReference type="Proteomes" id="UP000199537"/>
    </source>
</evidence>
<dbReference type="Gene3D" id="3.40.50.720">
    <property type="entry name" value="NAD(P)-binding Rossmann-like Domain"/>
    <property type="match status" value="1"/>
</dbReference>
<dbReference type="Proteomes" id="UP000199537">
    <property type="component" value="Unassembled WGS sequence"/>
</dbReference>
<name>A0A1I7NLE9_9BACT</name>
<dbReference type="InterPro" id="IPR051265">
    <property type="entry name" value="HIBADH-related_NP60_sf"/>
</dbReference>
<dbReference type="OrthoDB" id="9786703at2"/>
<dbReference type="InterPro" id="IPR015815">
    <property type="entry name" value="HIBADH-related"/>
</dbReference>
<dbReference type="InterPro" id="IPR006115">
    <property type="entry name" value="6PGDH_NADP-bd"/>
</dbReference>
<dbReference type="Pfam" id="PF14833">
    <property type="entry name" value="NAD_binding_11"/>
    <property type="match status" value="1"/>
</dbReference>
<dbReference type="Gene3D" id="1.10.1040.10">
    <property type="entry name" value="N-(1-d-carboxylethyl)-l-norvaline Dehydrogenase, domain 2"/>
    <property type="match status" value="1"/>
</dbReference>
<dbReference type="Pfam" id="PF03446">
    <property type="entry name" value="NAD_binding_2"/>
    <property type="match status" value="1"/>
</dbReference>
<protein>
    <submittedName>
        <fullName evidence="6">3-hydroxyisobutyrate dehydrogenase</fullName>
    </submittedName>
</protein>
<evidence type="ECO:0000259" key="4">
    <source>
        <dbReference type="Pfam" id="PF03446"/>
    </source>
</evidence>
<sequence length="290" mass="32275">MDHKTIGFIGAGHLAQPLIQHLIDAGYRLYLYNRTVSKLEAFRHQAHICHSVSELCKQVQIVISLIADDHALAQLNPDIVSHLPENGIHVSMSTVSPQLIRQLHQDYVSKQRILLSAPIMGRPEAARAKAIHICISGDAAAKKQIEPVLRDMGARQIFDYGENPMHANVAKLGINFLLAAAMEAMAEAYHLVESYQLDAGQFYQMITSTLFSCPAYQGYGKLILQQNFDDAQFSVRLGLKDVNLVRQAAAAQQISMPLTETVARHLQQAMENGWAEKDWSAFTTFAREKA</sequence>
<dbReference type="EMBL" id="FPCJ01000001">
    <property type="protein sequence ID" value="SFV35430.1"/>
    <property type="molecule type" value="Genomic_DNA"/>
</dbReference>
<keyword evidence="2" id="KW-0520">NAD</keyword>
<dbReference type="AlphaFoldDB" id="A0A1I7NLE9"/>
<gene>
    <name evidence="6" type="ORF">SAMN05660895_2230</name>
</gene>
<dbReference type="PIRSF" id="PIRSF000103">
    <property type="entry name" value="HIBADH"/>
    <property type="match status" value="1"/>
</dbReference>
<dbReference type="SUPFAM" id="SSF51735">
    <property type="entry name" value="NAD(P)-binding Rossmann-fold domains"/>
    <property type="match status" value="1"/>
</dbReference>
<keyword evidence="7" id="KW-1185">Reference proteome</keyword>
<dbReference type="PANTHER" id="PTHR43580:SF2">
    <property type="entry name" value="CYTOKINE-LIKE NUCLEAR FACTOR N-PAC"/>
    <property type="match status" value="1"/>
</dbReference>